<dbReference type="AlphaFoldDB" id="A0AAP0IYP1"/>
<protein>
    <submittedName>
        <fullName evidence="1">Uncharacterized protein</fullName>
    </submittedName>
</protein>
<comment type="caution">
    <text evidence="1">The sequence shown here is derived from an EMBL/GenBank/DDBJ whole genome shotgun (WGS) entry which is preliminary data.</text>
</comment>
<gene>
    <name evidence="1" type="ORF">Sjap_012558</name>
</gene>
<reference evidence="1 2" key="1">
    <citation type="submission" date="2024-01" db="EMBL/GenBank/DDBJ databases">
        <title>Genome assemblies of Stephania.</title>
        <authorList>
            <person name="Yang L."/>
        </authorList>
    </citation>
    <scope>NUCLEOTIDE SEQUENCE [LARGE SCALE GENOMIC DNA]</scope>
    <source>
        <strain evidence="1">QJT</strain>
        <tissue evidence="1">Leaf</tissue>
    </source>
</reference>
<dbReference type="EMBL" id="JBBNAE010000005">
    <property type="protein sequence ID" value="KAK9122956.1"/>
    <property type="molecule type" value="Genomic_DNA"/>
</dbReference>
<organism evidence="1 2">
    <name type="scientific">Stephania japonica</name>
    <dbReference type="NCBI Taxonomy" id="461633"/>
    <lineage>
        <taxon>Eukaryota</taxon>
        <taxon>Viridiplantae</taxon>
        <taxon>Streptophyta</taxon>
        <taxon>Embryophyta</taxon>
        <taxon>Tracheophyta</taxon>
        <taxon>Spermatophyta</taxon>
        <taxon>Magnoliopsida</taxon>
        <taxon>Ranunculales</taxon>
        <taxon>Menispermaceae</taxon>
        <taxon>Menispermoideae</taxon>
        <taxon>Cissampelideae</taxon>
        <taxon>Stephania</taxon>
    </lineage>
</organism>
<name>A0AAP0IYP1_9MAGN</name>
<evidence type="ECO:0000313" key="2">
    <source>
        <dbReference type="Proteomes" id="UP001417504"/>
    </source>
</evidence>
<sequence>MQLRMEFAFGEKLKEEYSNEKEFASEEEIDGDIFLYGYAWRIDPIFFVEESKNFDEEPKFVSDGYDFVENKIVFGEDGFVIEVVSKFKVPQVLEGVVGDTHVNKSFVKDFSNYHNFVVSFSDYEIKPIFEDKFVSDYKPCEGMKIRG</sequence>
<keyword evidence="2" id="KW-1185">Reference proteome</keyword>
<dbReference type="Proteomes" id="UP001417504">
    <property type="component" value="Unassembled WGS sequence"/>
</dbReference>
<evidence type="ECO:0000313" key="1">
    <source>
        <dbReference type="EMBL" id="KAK9122956.1"/>
    </source>
</evidence>
<proteinExistence type="predicted"/>
<accession>A0AAP0IYP1</accession>